<evidence type="ECO:0000256" key="15">
    <source>
        <dbReference type="ARBA" id="ARBA00048497"/>
    </source>
</evidence>
<comment type="catalytic activity">
    <reaction evidence="15">
        <text>firefly D-luciferin + ATP + O2 = firefly oxyluciferin + hnu + AMP + CO2 + diphosphate</text>
        <dbReference type="Rhea" id="RHEA:10732"/>
        <dbReference type="ChEBI" id="CHEBI:15379"/>
        <dbReference type="ChEBI" id="CHEBI:16526"/>
        <dbReference type="ChEBI" id="CHEBI:16792"/>
        <dbReference type="ChEBI" id="CHEBI:30212"/>
        <dbReference type="ChEBI" id="CHEBI:30616"/>
        <dbReference type="ChEBI" id="CHEBI:33019"/>
        <dbReference type="ChEBI" id="CHEBI:58038"/>
        <dbReference type="ChEBI" id="CHEBI:456215"/>
        <dbReference type="EC" id="1.13.12.7"/>
    </reaction>
</comment>
<evidence type="ECO:0000256" key="1">
    <source>
        <dbReference type="ARBA" id="ARBA00001946"/>
    </source>
</evidence>
<evidence type="ECO:0000256" key="6">
    <source>
        <dbReference type="ARBA" id="ARBA00022723"/>
    </source>
</evidence>
<keyword evidence="9" id="KW-0460">Magnesium</keyword>
<evidence type="ECO:0000259" key="17">
    <source>
        <dbReference type="Pfam" id="PF13193"/>
    </source>
</evidence>
<comment type="similarity">
    <text evidence="3">Belongs to the ATP-dependent AMP-binding enzyme family.</text>
</comment>
<dbReference type="GO" id="GO:0008218">
    <property type="term" value="P:bioluminescence"/>
    <property type="evidence" value="ECO:0007669"/>
    <property type="project" value="UniProtKB-KW"/>
</dbReference>
<dbReference type="Gene3D" id="3.30.300.30">
    <property type="match status" value="2"/>
</dbReference>
<sequence>MTDLVKVGPPDNHRLPNKSLGIIFFNEMKKWDSSRIAIIDCTGEEVNYGRILELSVKLASQLKEAGIKKGDVISILSQNNWKYQLTIISGFYIGAKVNLLNPDYTPGELKHFFSICRPVVVFCTVKVLENLLKLKDGDYFPARIILYDSEASADLENFDEFVEAGSFDNRFNPTEVDPQEDVALLLTSSGTSGMPKLIQLTHANFRITMVHAGEPNWFDFTEEETIMAYVPFFRILGCGTGLGTILYGAKLVILEKFVPDRFLNLIQEYKITKLFAVSTNLLFLVKSPLGQKYDLSSVKDVFCGSIPLTRDLEEEVKTLLRIKSVQQMYGLTEISGLATATPKNVKRTGSTGQVVTAQQIKVCDPESGKVLGANECGELRIKGAGVMKGYLGNDHLTVFDEEGYLKSGDLGYFDEEGFFYITYRLKDMIKYKGFQVPPAELEALLIQHPAVKDVGVVGMPDEKAGEVPLAFVVKQPNQSVSEEELVRYVAGLLKHTIMTDLVKVGPPDNYRLPNKSLGIIFFNEMRKWNPSRIALIDWTGEEVNYGRILQLSVKLASQLKEAGIKKGDVISILSQNHWKYQLTIISGFYIGAKVNLLNPDYTPGELKHFFSICRPVMVFCTVKVLENLLKLKDEDYFPARIILYDSESSADLENFDEFVEAGSFDHRFSPTEVDPQEDVALLLTSSGTSGVPKLIQLTHANFRMAMVHAGEPSWFAFTENETILAYLPFFHLLGTGLCLGTILYGAKLVILEKFVPDRFLNLIQEHKITKLLAVPAIFLFLVKSPLVQKYNLSSVTDLLCGSAPLTRELEEEVGTVLKIKSVRQIYGLTEISGLATATPKNVKRTGSTGQVVTAQQIKVCDPETGKVLGANECGELRIKGAGVMKGYLGNDHLTVFDEEGYLKSGDLGYFDEEGFFYIMDRLKEMIKYKGFQVAPAELEAVLIQHPAVKDVGVVGIPDEKAGEVPLAFVVKQPNQSVSEEELVRYVAGNSE</sequence>
<evidence type="ECO:0000256" key="14">
    <source>
        <dbReference type="ARBA" id="ARBA00023262"/>
    </source>
</evidence>
<feature type="domain" description="AMP-dependent synthetase/ligase" evidence="16">
    <location>
        <begin position="34"/>
        <end position="391"/>
    </location>
</feature>
<evidence type="ECO:0000256" key="13">
    <source>
        <dbReference type="ARBA" id="ARBA00023223"/>
    </source>
</evidence>
<protein>
    <recommendedName>
        <fullName evidence="5">Luciferin 4-monooxygenase</fullName>
        <ecNumber evidence="4">1.13.12.7</ecNumber>
    </recommendedName>
</protein>
<dbReference type="GO" id="GO:0005524">
    <property type="term" value="F:ATP binding"/>
    <property type="evidence" value="ECO:0007669"/>
    <property type="project" value="UniProtKB-KW"/>
</dbReference>
<dbReference type="Pfam" id="PF00501">
    <property type="entry name" value="AMP-binding"/>
    <property type="match status" value="2"/>
</dbReference>
<evidence type="ECO:0000256" key="9">
    <source>
        <dbReference type="ARBA" id="ARBA00022842"/>
    </source>
</evidence>
<dbReference type="InterPro" id="IPR020845">
    <property type="entry name" value="AMP-binding_CS"/>
</dbReference>
<reference evidence="18" key="2">
    <citation type="submission" date="2021-08" db="EMBL/GenBank/DDBJ databases">
        <authorList>
            <person name="Eriksson T."/>
        </authorList>
    </citation>
    <scope>NUCLEOTIDE SEQUENCE</scope>
    <source>
        <strain evidence="18">Stoneville</strain>
        <tissue evidence="18">Whole head</tissue>
    </source>
</reference>
<feature type="domain" description="AMP-binding enzyme C-terminal" evidence="17">
    <location>
        <begin position="937"/>
        <end position="988"/>
    </location>
</feature>
<dbReference type="Gene3D" id="2.30.38.10">
    <property type="entry name" value="Luciferase, Domain 3"/>
    <property type="match status" value="2"/>
</dbReference>
<dbReference type="PANTHER" id="PTHR24096">
    <property type="entry name" value="LONG-CHAIN-FATTY-ACID--COA LIGASE"/>
    <property type="match status" value="1"/>
</dbReference>
<evidence type="ECO:0000256" key="5">
    <source>
        <dbReference type="ARBA" id="ARBA00019043"/>
    </source>
</evidence>
<keyword evidence="11" id="KW-0503">Monooxygenase</keyword>
<keyword evidence="7" id="KW-0547">Nucleotide-binding</keyword>
<evidence type="ECO:0000256" key="12">
    <source>
        <dbReference type="ARBA" id="ARBA00023140"/>
    </source>
</evidence>
<comment type="caution">
    <text evidence="18">The sequence shown here is derived from an EMBL/GenBank/DDBJ whole genome shotgun (WGS) entry which is preliminary data.</text>
</comment>
<dbReference type="InterPro" id="IPR045851">
    <property type="entry name" value="AMP-bd_C_sf"/>
</dbReference>
<dbReference type="Gene3D" id="3.40.50.980">
    <property type="match status" value="4"/>
</dbReference>
<dbReference type="PANTHER" id="PTHR24096:SF423">
    <property type="entry name" value="GM05240P"/>
    <property type="match status" value="1"/>
</dbReference>
<keyword evidence="10" id="KW-0560">Oxidoreductase</keyword>
<name>A0A8J6L972_TENMO</name>
<dbReference type="AlphaFoldDB" id="A0A8J6L972"/>
<feature type="domain" description="AMP-binding enzyme C-terminal" evidence="17">
    <location>
        <begin position="440"/>
        <end position="493"/>
    </location>
</feature>
<keyword evidence="13" id="KW-0455">Luminescence</keyword>
<feature type="domain" description="AMP-dependent synthetase/ligase" evidence="16">
    <location>
        <begin position="529"/>
        <end position="888"/>
    </location>
</feature>
<keyword evidence="8" id="KW-0067">ATP-binding</keyword>
<dbReference type="Proteomes" id="UP000719412">
    <property type="component" value="Unassembled WGS sequence"/>
</dbReference>
<keyword evidence="19" id="KW-1185">Reference proteome</keyword>
<dbReference type="Pfam" id="PF13193">
    <property type="entry name" value="AMP-binding_C"/>
    <property type="match status" value="2"/>
</dbReference>
<evidence type="ECO:0000256" key="10">
    <source>
        <dbReference type="ARBA" id="ARBA00023002"/>
    </source>
</evidence>
<evidence type="ECO:0000256" key="2">
    <source>
        <dbReference type="ARBA" id="ARBA00004275"/>
    </source>
</evidence>
<evidence type="ECO:0000256" key="4">
    <source>
        <dbReference type="ARBA" id="ARBA00012532"/>
    </source>
</evidence>
<evidence type="ECO:0000313" key="18">
    <source>
        <dbReference type="EMBL" id="KAH0810548.1"/>
    </source>
</evidence>
<evidence type="ECO:0000256" key="8">
    <source>
        <dbReference type="ARBA" id="ARBA00022840"/>
    </source>
</evidence>
<dbReference type="SUPFAM" id="SSF56801">
    <property type="entry name" value="Acetyl-CoA synthetase-like"/>
    <property type="match status" value="2"/>
</dbReference>
<dbReference type="PROSITE" id="PS00455">
    <property type="entry name" value="AMP_BINDING"/>
    <property type="match status" value="2"/>
</dbReference>
<gene>
    <name evidence="18" type="ORF">GEV33_012243</name>
</gene>
<organism evidence="18 19">
    <name type="scientific">Tenebrio molitor</name>
    <name type="common">Yellow mealworm beetle</name>
    <dbReference type="NCBI Taxonomy" id="7067"/>
    <lineage>
        <taxon>Eukaryota</taxon>
        <taxon>Metazoa</taxon>
        <taxon>Ecdysozoa</taxon>
        <taxon>Arthropoda</taxon>
        <taxon>Hexapoda</taxon>
        <taxon>Insecta</taxon>
        <taxon>Pterygota</taxon>
        <taxon>Neoptera</taxon>
        <taxon>Endopterygota</taxon>
        <taxon>Coleoptera</taxon>
        <taxon>Polyphaga</taxon>
        <taxon>Cucujiformia</taxon>
        <taxon>Tenebrionidae</taxon>
        <taxon>Tenebrio</taxon>
    </lineage>
</organism>
<evidence type="ECO:0000256" key="7">
    <source>
        <dbReference type="ARBA" id="ARBA00022741"/>
    </source>
</evidence>
<comment type="cofactor">
    <cofactor evidence="1">
        <name>Mg(2+)</name>
        <dbReference type="ChEBI" id="CHEBI:18420"/>
    </cofactor>
</comment>
<dbReference type="EMBL" id="JABDTM020027427">
    <property type="protein sequence ID" value="KAH0810548.1"/>
    <property type="molecule type" value="Genomic_DNA"/>
</dbReference>
<keyword evidence="12" id="KW-0576">Peroxisome</keyword>
<accession>A0A8J6L972</accession>
<proteinExistence type="inferred from homology"/>
<evidence type="ECO:0000259" key="16">
    <source>
        <dbReference type="Pfam" id="PF00501"/>
    </source>
</evidence>
<keyword evidence="6" id="KW-0479">Metal-binding</keyword>
<comment type="subcellular location">
    <subcellularLocation>
        <location evidence="2">Peroxisome</location>
    </subcellularLocation>
</comment>
<dbReference type="GO" id="GO:0046872">
    <property type="term" value="F:metal ion binding"/>
    <property type="evidence" value="ECO:0007669"/>
    <property type="project" value="UniProtKB-KW"/>
</dbReference>
<keyword evidence="14" id="KW-0599">Photoprotein</keyword>
<dbReference type="GO" id="GO:0005777">
    <property type="term" value="C:peroxisome"/>
    <property type="evidence" value="ECO:0007669"/>
    <property type="project" value="UniProtKB-SubCell"/>
</dbReference>
<reference evidence="18" key="1">
    <citation type="journal article" date="2020" name="J Insects Food Feed">
        <title>The yellow mealworm (Tenebrio molitor) genome: a resource for the emerging insects as food and feed industry.</title>
        <authorList>
            <person name="Eriksson T."/>
            <person name="Andere A."/>
            <person name="Kelstrup H."/>
            <person name="Emery V."/>
            <person name="Picard C."/>
        </authorList>
    </citation>
    <scope>NUCLEOTIDE SEQUENCE</scope>
    <source>
        <strain evidence="18">Stoneville</strain>
        <tissue evidence="18">Whole head</tissue>
    </source>
</reference>
<evidence type="ECO:0000313" key="19">
    <source>
        <dbReference type="Proteomes" id="UP000719412"/>
    </source>
</evidence>
<dbReference type="EC" id="1.13.12.7" evidence="4"/>
<dbReference type="FunFam" id="3.40.50.12780:FF:000003">
    <property type="entry name" value="Long-chain-fatty-acid--CoA ligase FadD"/>
    <property type="match status" value="1"/>
</dbReference>
<dbReference type="GO" id="GO:0016405">
    <property type="term" value="F:CoA-ligase activity"/>
    <property type="evidence" value="ECO:0007669"/>
    <property type="project" value="TreeGrafter"/>
</dbReference>
<dbReference type="InterPro" id="IPR025110">
    <property type="entry name" value="AMP-bd_C"/>
</dbReference>
<dbReference type="InterPro" id="IPR000873">
    <property type="entry name" value="AMP-dep_synth/lig_dom"/>
</dbReference>
<evidence type="ECO:0000256" key="3">
    <source>
        <dbReference type="ARBA" id="ARBA00006432"/>
    </source>
</evidence>
<dbReference type="GO" id="GO:0004497">
    <property type="term" value="F:monooxygenase activity"/>
    <property type="evidence" value="ECO:0007669"/>
    <property type="project" value="UniProtKB-KW"/>
</dbReference>
<evidence type="ECO:0000256" key="11">
    <source>
        <dbReference type="ARBA" id="ARBA00023033"/>
    </source>
</evidence>